<dbReference type="InterPro" id="IPR018958">
    <property type="entry name" value="Knr4/Smi1-like_dom"/>
</dbReference>
<name>A0ABS2U7X1_9LEPT</name>
<evidence type="ECO:0000313" key="3">
    <source>
        <dbReference type="EMBL" id="MBM9576476.1"/>
    </source>
</evidence>
<dbReference type="InterPro" id="IPR037883">
    <property type="entry name" value="Knr4/Smi1-like_sf"/>
</dbReference>
<dbReference type="EMBL" id="JAFFPU010000020">
    <property type="protein sequence ID" value="MBM9576476.1"/>
    <property type="molecule type" value="Genomic_DNA"/>
</dbReference>
<keyword evidence="1" id="KW-0812">Transmembrane</keyword>
<reference evidence="3 4" key="1">
    <citation type="submission" date="2021-02" db="EMBL/GenBank/DDBJ databases">
        <title>Leptospira ainlahdjerensis sp. nov., Leptospira ainazelensis sp. nov., Leptospira abararensis sp. nov. and Leptospira chreensis sp. nov., four new species isolated from water sources in Algeria.</title>
        <authorList>
            <person name="Amara Korba A."/>
            <person name="Kainiu M."/>
            <person name="Vincent A.T."/>
            <person name="Mariet J.-F."/>
            <person name="Veyrier F.J."/>
            <person name="Goarant C."/>
            <person name="Picardeau M."/>
        </authorList>
    </citation>
    <scope>NUCLEOTIDE SEQUENCE [LARGE SCALE GENOMIC DNA]</scope>
    <source>
        <strain evidence="3 4">201903070</strain>
    </source>
</reference>
<evidence type="ECO:0000256" key="1">
    <source>
        <dbReference type="SAM" id="Phobius"/>
    </source>
</evidence>
<evidence type="ECO:0000259" key="2">
    <source>
        <dbReference type="Pfam" id="PF09346"/>
    </source>
</evidence>
<keyword evidence="1" id="KW-0472">Membrane</keyword>
<feature type="transmembrane region" description="Helical" evidence="1">
    <location>
        <begin position="184"/>
        <end position="206"/>
    </location>
</feature>
<dbReference type="RefSeq" id="WP_205278652.1">
    <property type="nucleotide sequence ID" value="NZ_JAFFPU010000020.1"/>
</dbReference>
<organism evidence="3 4">
    <name type="scientific">Leptospira ainlahdjerensis</name>
    <dbReference type="NCBI Taxonomy" id="2810033"/>
    <lineage>
        <taxon>Bacteria</taxon>
        <taxon>Pseudomonadati</taxon>
        <taxon>Spirochaetota</taxon>
        <taxon>Spirochaetia</taxon>
        <taxon>Leptospirales</taxon>
        <taxon>Leptospiraceae</taxon>
        <taxon>Leptospira</taxon>
    </lineage>
</organism>
<keyword evidence="4" id="KW-1185">Reference proteome</keyword>
<gene>
    <name evidence="3" type="ORF">JWG45_04835</name>
</gene>
<dbReference type="SUPFAM" id="SSF160631">
    <property type="entry name" value="SMI1/KNR4-like"/>
    <property type="match status" value="1"/>
</dbReference>
<proteinExistence type="predicted"/>
<dbReference type="Pfam" id="PF09346">
    <property type="entry name" value="SMI1_KNR4"/>
    <property type="match status" value="1"/>
</dbReference>
<accession>A0ABS2U7X1</accession>
<feature type="domain" description="Knr4/Smi1-like" evidence="2">
    <location>
        <begin position="32"/>
        <end position="134"/>
    </location>
</feature>
<evidence type="ECO:0000313" key="4">
    <source>
        <dbReference type="Proteomes" id="UP000724686"/>
    </source>
</evidence>
<protein>
    <submittedName>
        <fullName evidence="3">SMI1/KNR4 family protein</fullName>
    </submittedName>
</protein>
<keyword evidence="1" id="KW-1133">Transmembrane helix</keyword>
<dbReference type="Proteomes" id="UP000724686">
    <property type="component" value="Unassembled WGS sequence"/>
</dbReference>
<comment type="caution">
    <text evidence="3">The sequence shown here is derived from an EMBL/GenBank/DDBJ whole genome shotgun (WGS) entry which is preliminary data.</text>
</comment>
<sequence length="213" mass="24790">MKSLIERLKLWLEVHVPDPNPFLKPGSVENLTTLPQSLRELYSLADGQYEGIPLFEIFYFMPAKLCLETKHEMDTLAKEESWTEGTWNSNWFPFAEDLSGDYLVVDNRSGKIFQYVHDDAPILLNSISLENFLEEFAQKLERNIFIFTEDVGIIDKAEYDRSPKRTFLQRLKDWKDERSLVTQLLLESLLVPSLVFLAVYLLAFIIKKSFKSG</sequence>